<evidence type="ECO:0000313" key="2">
    <source>
        <dbReference type="Proteomes" id="UP001597548"/>
    </source>
</evidence>
<keyword evidence="2" id="KW-1185">Reference proteome</keyword>
<proteinExistence type="predicted"/>
<dbReference type="RefSeq" id="WP_194509973.1">
    <property type="nucleotide sequence ID" value="NZ_JADILU010000013.1"/>
</dbReference>
<organism evidence="1 2">
    <name type="scientific">Psychroserpens luteus</name>
    <dbReference type="NCBI Taxonomy" id="1434066"/>
    <lineage>
        <taxon>Bacteria</taxon>
        <taxon>Pseudomonadati</taxon>
        <taxon>Bacteroidota</taxon>
        <taxon>Flavobacteriia</taxon>
        <taxon>Flavobacteriales</taxon>
        <taxon>Flavobacteriaceae</taxon>
        <taxon>Psychroserpens</taxon>
    </lineage>
</organism>
<comment type="caution">
    <text evidence="1">The sequence shown here is derived from an EMBL/GenBank/DDBJ whole genome shotgun (WGS) entry which is preliminary data.</text>
</comment>
<dbReference type="EMBL" id="JBHUOS010000003">
    <property type="protein sequence ID" value="MFD2915315.1"/>
    <property type="molecule type" value="Genomic_DNA"/>
</dbReference>
<protein>
    <submittedName>
        <fullName evidence="1">Uncharacterized protein</fullName>
    </submittedName>
</protein>
<dbReference type="Proteomes" id="UP001597548">
    <property type="component" value="Unassembled WGS sequence"/>
</dbReference>
<reference evidence="2" key="1">
    <citation type="journal article" date="2019" name="Int. J. Syst. Evol. Microbiol.">
        <title>The Global Catalogue of Microorganisms (GCM) 10K type strain sequencing project: providing services to taxonomists for standard genome sequencing and annotation.</title>
        <authorList>
            <consortium name="The Broad Institute Genomics Platform"/>
            <consortium name="The Broad Institute Genome Sequencing Center for Infectious Disease"/>
            <person name="Wu L."/>
            <person name="Ma J."/>
        </authorList>
    </citation>
    <scope>NUCLEOTIDE SEQUENCE [LARGE SCALE GENOMIC DNA]</scope>
    <source>
        <strain evidence="2">KCTC 32514</strain>
    </source>
</reference>
<sequence length="209" mass="24390">MENIVFLQRTFIHEIGHYVSRVINLKNDKGAGVVQIRLDQIEDKNGEIEYVGGTVPKKPDNYDYHDEIKNQPEFVASNLYGCIFQSLFESQDENPKFTECFTPKRDMQRNIRANGCADYKGVYNRMGAQINYNLIKFVEDDYLPIIIKDFHHFESIFELNVIDFIKAPGKIMYIDLNKLETSVSQFIELHSLHYSYFISKINAIIKNES</sequence>
<name>A0ABW5ZQN1_9FLAO</name>
<gene>
    <name evidence="1" type="ORF">ACFS29_06665</name>
</gene>
<evidence type="ECO:0000313" key="1">
    <source>
        <dbReference type="EMBL" id="MFD2915315.1"/>
    </source>
</evidence>
<accession>A0ABW5ZQN1</accession>